<evidence type="ECO:0008006" key="17">
    <source>
        <dbReference type="Google" id="ProtNLM"/>
    </source>
</evidence>
<evidence type="ECO:0000256" key="12">
    <source>
        <dbReference type="ARBA" id="ARBA00023242"/>
    </source>
</evidence>
<name>A0ABR3V7I9_HUMIN</name>
<feature type="transmembrane region" description="Helical" evidence="14">
    <location>
        <begin position="265"/>
        <end position="292"/>
    </location>
</feature>
<keyword evidence="7" id="KW-0653">Protein transport</keyword>
<evidence type="ECO:0000313" key="16">
    <source>
        <dbReference type="Proteomes" id="UP001583172"/>
    </source>
</evidence>
<evidence type="ECO:0000256" key="4">
    <source>
        <dbReference type="ARBA" id="ARBA00022448"/>
    </source>
</evidence>
<keyword evidence="12" id="KW-0539">Nucleus</keyword>
<evidence type="ECO:0000256" key="9">
    <source>
        <dbReference type="ARBA" id="ARBA00023010"/>
    </source>
</evidence>
<dbReference type="PANTHER" id="PTHR13269:SF6">
    <property type="entry name" value="NUCLEOPORIN NDC1"/>
    <property type="match status" value="1"/>
</dbReference>
<keyword evidence="11 14" id="KW-0472">Membrane</keyword>
<evidence type="ECO:0000256" key="1">
    <source>
        <dbReference type="ARBA" id="ARBA00004232"/>
    </source>
</evidence>
<evidence type="ECO:0000313" key="15">
    <source>
        <dbReference type="EMBL" id="KAL1837416.1"/>
    </source>
</evidence>
<feature type="transmembrane region" description="Helical" evidence="14">
    <location>
        <begin position="48"/>
        <end position="74"/>
    </location>
</feature>
<dbReference type="InterPro" id="IPR019049">
    <property type="entry name" value="Nucleoporin_prot_Ndc1/Nup"/>
</dbReference>
<keyword evidence="6" id="KW-0509">mRNA transport</keyword>
<accession>A0ABR3V7I9</accession>
<dbReference type="PANTHER" id="PTHR13269">
    <property type="entry name" value="NUCLEOPORIN NDC1"/>
    <property type="match status" value="1"/>
</dbReference>
<gene>
    <name evidence="15" type="ORF">VTJ49DRAFT_3808</name>
</gene>
<evidence type="ECO:0000256" key="6">
    <source>
        <dbReference type="ARBA" id="ARBA00022816"/>
    </source>
</evidence>
<evidence type="ECO:0000256" key="14">
    <source>
        <dbReference type="SAM" id="Phobius"/>
    </source>
</evidence>
<feature type="transmembrane region" description="Helical" evidence="14">
    <location>
        <begin position="21"/>
        <end position="42"/>
    </location>
</feature>
<keyword evidence="5 14" id="KW-0812">Transmembrane</keyword>
<evidence type="ECO:0000256" key="11">
    <source>
        <dbReference type="ARBA" id="ARBA00023136"/>
    </source>
</evidence>
<protein>
    <recommendedName>
        <fullName evidence="17">Nucleoporin protein Ndc1-Nup</fullName>
    </recommendedName>
</protein>
<dbReference type="Pfam" id="PF09531">
    <property type="entry name" value="Ndc1_Nup"/>
    <property type="match status" value="1"/>
</dbReference>
<keyword evidence="4" id="KW-0813">Transport</keyword>
<reference evidence="15 16" key="1">
    <citation type="journal article" date="2024" name="Commun. Biol.">
        <title>Comparative genomic analysis of thermophilic fungi reveals convergent evolutionary adaptations and gene losses.</title>
        <authorList>
            <person name="Steindorff A.S."/>
            <person name="Aguilar-Pontes M.V."/>
            <person name="Robinson A.J."/>
            <person name="Andreopoulos B."/>
            <person name="LaButti K."/>
            <person name="Kuo A."/>
            <person name="Mondo S."/>
            <person name="Riley R."/>
            <person name="Otillar R."/>
            <person name="Haridas S."/>
            <person name="Lipzen A."/>
            <person name="Grimwood J."/>
            <person name="Schmutz J."/>
            <person name="Clum A."/>
            <person name="Reid I.D."/>
            <person name="Moisan M.C."/>
            <person name="Butler G."/>
            <person name="Nguyen T.T.M."/>
            <person name="Dewar K."/>
            <person name="Conant G."/>
            <person name="Drula E."/>
            <person name="Henrissat B."/>
            <person name="Hansel C."/>
            <person name="Singer S."/>
            <person name="Hutchinson M.I."/>
            <person name="de Vries R.P."/>
            <person name="Natvig D.O."/>
            <person name="Powell A.J."/>
            <person name="Tsang A."/>
            <person name="Grigoriev I.V."/>
        </authorList>
    </citation>
    <scope>NUCLEOTIDE SEQUENCE [LARGE SCALE GENOMIC DNA]</scope>
    <source>
        <strain evidence="15 16">CBS 620.91</strain>
    </source>
</reference>
<evidence type="ECO:0000256" key="3">
    <source>
        <dbReference type="ARBA" id="ARBA00005760"/>
    </source>
</evidence>
<feature type="transmembrane region" description="Helical" evidence="14">
    <location>
        <begin position="207"/>
        <end position="229"/>
    </location>
</feature>
<organism evidence="15 16">
    <name type="scientific">Humicola insolens</name>
    <name type="common">Soft-rot fungus</name>
    <dbReference type="NCBI Taxonomy" id="85995"/>
    <lineage>
        <taxon>Eukaryota</taxon>
        <taxon>Fungi</taxon>
        <taxon>Dikarya</taxon>
        <taxon>Ascomycota</taxon>
        <taxon>Pezizomycotina</taxon>
        <taxon>Sordariomycetes</taxon>
        <taxon>Sordariomycetidae</taxon>
        <taxon>Sordariales</taxon>
        <taxon>Chaetomiaceae</taxon>
        <taxon>Mycothermus</taxon>
    </lineage>
</organism>
<comment type="subcellular location">
    <subcellularLocation>
        <location evidence="1">Nucleus membrane</location>
        <topology evidence="1">Multi-pass membrane protein</topology>
    </subcellularLocation>
    <subcellularLocation>
        <location evidence="2">Nucleus</location>
        <location evidence="2">Nuclear pore complex</location>
    </subcellularLocation>
</comment>
<evidence type="ECO:0000256" key="5">
    <source>
        <dbReference type="ARBA" id="ARBA00022692"/>
    </source>
</evidence>
<evidence type="ECO:0000256" key="10">
    <source>
        <dbReference type="ARBA" id="ARBA00023132"/>
    </source>
</evidence>
<evidence type="ECO:0000256" key="13">
    <source>
        <dbReference type="SAM" id="MobiDB-lite"/>
    </source>
</evidence>
<feature type="compositionally biased region" description="Basic and acidic residues" evidence="13">
    <location>
        <begin position="396"/>
        <end position="410"/>
    </location>
</feature>
<evidence type="ECO:0000256" key="7">
    <source>
        <dbReference type="ARBA" id="ARBA00022927"/>
    </source>
</evidence>
<keyword evidence="9" id="KW-0811">Translocation</keyword>
<keyword evidence="10" id="KW-0906">Nuclear pore complex</keyword>
<evidence type="ECO:0000256" key="2">
    <source>
        <dbReference type="ARBA" id="ARBA00004567"/>
    </source>
</evidence>
<dbReference type="Proteomes" id="UP001583172">
    <property type="component" value="Unassembled WGS sequence"/>
</dbReference>
<proteinExistence type="inferred from homology"/>
<keyword evidence="16" id="KW-1185">Reference proteome</keyword>
<comment type="similarity">
    <text evidence="3">Belongs to the NDC1 family.</text>
</comment>
<evidence type="ECO:0000256" key="8">
    <source>
        <dbReference type="ARBA" id="ARBA00022989"/>
    </source>
</evidence>
<keyword evidence="8 14" id="KW-1133">Transmembrane helix</keyword>
<comment type="caution">
    <text evidence="15">The sequence shown here is derived from an EMBL/GenBank/DDBJ whole genome shotgun (WGS) entry which is preliminary data.</text>
</comment>
<dbReference type="EMBL" id="JAZGSY010000297">
    <property type="protein sequence ID" value="KAL1837416.1"/>
    <property type="molecule type" value="Genomic_DNA"/>
</dbReference>
<feature type="region of interest" description="Disordered" evidence="13">
    <location>
        <begin position="381"/>
        <end position="411"/>
    </location>
</feature>
<feature type="transmembrane region" description="Helical" evidence="14">
    <location>
        <begin position="106"/>
        <end position="123"/>
    </location>
</feature>
<sequence>MAAATVRRSPYKDFLQPALQRRFATASLVVLAIAYVQALFFASWRSYFWSWFPIGPTGFRAITLFFGGILIVILRISQYHPGLRTSDSGFQTFLNYTLKWNTLETLFAYTASATLFGFVYLWSLDEDAGLEFVTYYTGDRARLNEKPLYLLSHLALLGVYETITHLVRDTDRLALGAARPQNGGAAGKEDGDPSVQLRRFRDRLPSVLAYAINHSLLGILFNTFVYPMFVRPCVWRTSLAFLRPIYNLPRSSNLPSSMPFFSASIVFRAFISGLMITFAWAAANTAFSLFLAKQPIKNGKPLTSDSRDPNGSLLNGLKNKKLSIKCFAIWELALIARDFPDRRKAIYEDIDRKDGPMWSQVYKICTDILKTLETNMDAYTAAPPQPEPAPTVEPATEEKQRTIDPPRDDDIFQPVPQSKGLRGQAEKAATQTVLAPGQGSPLRPAAKRAVETAKQRLVDLQKEATGTGDQPGLLRDKALSLLQSPIGWPFRQHYRRRVARGVLGGPYGEPNLYANAAYALGGLAAHSLREDKYGHVQRDVATLVRTLTGLARRLDAFRAELPVHWTDVEAERDCPEVDEVRSALRDALRSLVEAFGPYARDLRLSLADMRLAREAAGLVETEKEMVEVKGRGRRSLVWFGRINMAHLRTELYCTV</sequence>